<dbReference type="GO" id="GO:0005829">
    <property type="term" value="C:cytosol"/>
    <property type="evidence" value="ECO:0007669"/>
    <property type="project" value="TreeGrafter"/>
</dbReference>
<gene>
    <name evidence="5" type="ORF">FB566_0539</name>
</gene>
<protein>
    <recommendedName>
        <fullName evidence="2">3-hydroxyisobutyryl-CoA hydrolase</fullName>
        <ecNumber evidence="2">3.1.2.4</ecNumber>
    </recommendedName>
</protein>
<dbReference type="InterPro" id="IPR045004">
    <property type="entry name" value="ECH_dom"/>
</dbReference>
<dbReference type="InParanoid" id="A0A543AR35"/>
<dbReference type="InterPro" id="IPR029045">
    <property type="entry name" value="ClpP/crotonase-like_dom_sf"/>
</dbReference>
<keyword evidence="3" id="KW-0378">Hydrolase</keyword>
<accession>A0A543AR35</accession>
<proteinExistence type="predicted"/>
<dbReference type="Gene3D" id="3.90.226.10">
    <property type="entry name" value="2-enoyl-CoA Hydratase, Chain A, domain 1"/>
    <property type="match status" value="1"/>
</dbReference>
<evidence type="ECO:0000313" key="5">
    <source>
        <dbReference type="EMBL" id="TQL75047.1"/>
    </source>
</evidence>
<reference evidence="5 6" key="1">
    <citation type="submission" date="2019-06" db="EMBL/GenBank/DDBJ databases">
        <title>Sequencing the genomes of 1000 actinobacteria strains.</title>
        <authorList>
            <person name="Klenk H.-P."/>
        </authorList>
    </citation>
    <scope>NUCLEOTIDE SEQUENCE [LARGE SCALE GENOMIC DNA]</scope>
    <source>
        <strain evidence="5 6">DSM 45928</strain>
    </source>
</reference>
<comment type="catalytic activity">
    <reaction evidence="1">
        <text>3-hydroxy-2-methylpropanoyl-CoA + H2O = 3-hydroxy-2-methylpropanoate + CoA + H(+)</text>
        <dbReference type="Rhea" id="RHEA:20888"/>
        <dbReference type="ChEBI" id="CHEBI:11805"/>
        <dbReference type="ChEBI" id="CHEBI:15377"/>
        <dbReference type="ChEBI" id="CHEBI:15378"/>
        <dbReference type="ChEBI" id="CHEBI:57287"/>
        <dbReference type="ChEBI" id="CHEBI:57340"/>
        <dbReference type="EC" id="3.1.2.4"/>
    </reaction>
</comment>
<dbReference type="EC" id="3.1.2.4" evidence="2"/>
<evidence type="ECO:0000256" key="3">
    <source>
        <dbReference type="ARBA" id="ARBA00022801"/>
    </source>
</evidence>
<comment type="caution">
    <text evidence="5">The sequence shown here is derived from an EMBL/GenBank/DDBJ whole genome shotgun (WGS) entry which is preliminary data.</text>
</comment>
<dbReference type="EMBL" id="VFOW01000001">
    <property type="protein sequence ID" value="TQL75047.1"/>
    <property type="molecule type" value="Genomic_DNA"/>
</dbReference>
<dbReference type="Pfam" id="PF16113">
    <property type="entry name" value="ECH_2"/>
    <property type="match status" value="1"/>
</dbReference>
<dbReference type="PANTHER" id="PTHR43176">
    <property type="entry name" value="3-HYDROXYISOBUTYRYL-COA HYDROLASE-RELATED"/>
    <property type="match status" value="1"/>
</dbReference>
<evidence type="ECO:0000313" key="6">
    <source>
        <dbReference type="Proteomes" id="UP000317043"/>
    </source>
</evidence>
<name>A0A543AR35_9ACTN</name>
<evidence type="ECO:0000256" key="1">
    <source>
        <dbReference type="ARBA" id="ARBA00001709"/>
    </source>
</evidence>
<dbReference type="SUPFAM" id="SSF52096">
    <property type="entry name" value="ClpP/crotonase"/>
    <property type="match status" value="1"/>
</dbReference>
<feature type="domain" description="Enoyl-CoA hydratase/isomerase" evidence="4">
    <location>
        <begin position="22"/>
        <end position="338"/>
    </location>
</feature>
<evidence type="ECO:0000259" key="4">
    <source>
        <dbReference type="Pfam" id="PF16113"/>
    </source>
</evidence>
<sequence>MTFQPGATGTDEVLFDRRDRLGLILLNRPKAINALTFDMIEAMRHQLSAWENDDRVAVVSIQGAGDRGLCAGGDVRRIREGLLDGTTDPGEFWSAEYALNAHIADYPKPVVAIMDGVTMGGGVGIASHASIRLTTERSRIAMPETAIGFFPDVGGLYLLSRAPGELGTHMALTGAPVDGADAVLCGLADTVIDSGDIDEVIERLVAGEAPESLVSPQKPIADLATGRDWIDHCYRGDDPAAILTALASHDDPRARQTAKLIGTRSPLSVAVTLVALRRAAGMSLPEVFAQDLVLGKAFAARPDFSEGVRAVLVDKDHHPRWQHRDVSAVTDDEVAAMFA</sequence>
<dbReference type="Proteomes" id="UP000317043">
    <property type="component" value="Unassembled WGS sequence"/>
</dbReference>
<dbReference type="InterPro" id="IPR032259">
    <property type="entry name" value="HIBYL-CoA-H"/>
</dbReference>
<dbReference type="CDD" id="cd06558">
    <property type="entry name" value="crotonase-like"/>
    <property type="match status" value="1"/>
</dbReference>
<organism evidence="5 6">
    <name type="scientific">Stackebrandtia endophytica</name>
    <dbReference type="NCBI Taxonomy" id="1496996"/>
    <lineage>
        <taxon>Bacteria</taxon>
        <taxon>Bacillati</taxon>
        <taxon>Actinomycetota</taxon>
        <taxon>Actinomycetes</taxon>
        <taxon>Glycomycetales</taxon>
        <taxon>Glycomycetaceae</taxon>
        <taxon>Stackebrandtia</taxon>
    </lineage>
</organism>
<dbReference type="GO" id="GO:0003860">
    <property type="term" value="F:3-hydroxyisobutyryl-CoA hydrolase activity"/>
    <property type="evidence" value="ECO:0007669"/>
    <property type="project" value="UniProtKB-EC"/>
</dbReference>
<dbReference type="GO" id="GO:0006574">
    <property type="term" value="P:L-valine catabolic process"/>
    <property type="evidence" value="ECO:0007669"/>
    <property type="project" value="TreeGrafter"/>
</dbReference>
<dbReference type="FunCoup" id="A0A543AR35">
    <property type="interactions" value="258"/>
</dbReference>
<evidence type="ECO:0000256" key="2">
    <source>
        <dbReference type="ARBA" id="ARBA00011915"/>
    </source>
</evidence>
<keyword evidence="6" id="KW-1185">Reference proteome</keyword>
<dbReference type="AlphaFoldDB" id="A0A543AR35"/>
<dbReference type="PANTHER" id="PTHR43176:SF3">
    <property type="entry name" value="3-HYDROXYISOBUTYRYL-COA HYDROLASE, MITOCHONDRIAL"/>
    <property type="match status" value="1"/>
</dbReference>
<dbReference type="NCBIfam" id="NF004127">
    <property type="entry name" value="PRK05617.1"/>
    <property type="match status" value="1"/>
</dbReference>